<dbReference type="GO" id="GO:0006760">
    <property type="term" value="P:folic acid-containing compound metabolic process"/>
    <property type="evidence" value="ECO:0007669"/>
    <property type="project" value="InterPro"/>
</dbReference>
<name>A0A383AKV2_9ZZZZ</name>
<dbReference type="InterPro" id="IPR043133">
    <property type="entry name" value="GTP-CH-I_C/QueF"/>
</dbReference>
<gene>
    <name evidence="2" type="ORF">METZ01_LOCUS461390</name>
</gene>
<sequence>MDSIKLKGLKTDCVVGLYPSERTKQQSVIVDVELFFDTRPAGRGGGLGCSVDYARLS</sequence>
<evidence type="ECO:0000313" key="2">
    <source>
        <dbReference type="EMBL" id="SVE08536.1"/>
    </source>
</evidence>
<accession>A0A383AKV2</accession>
<evidence type="ECO:0000259" key="1">
    <source>
        <dbReference type="Pfam" id="PF02152"/>
    </source>
</evidence>
<feature type="domain" description="Dihydroneopterin aldolase/epimerase" evidence="1">
    <location>
        <begin position="4"/>
        <end position="56"/>
    </location>
</feature>
<feature type="non-terminal residue" evidence="2">
    <location>
        <position position="57"/>
    </location>
</feature>
<dbReference type="EMBL" id="UINC01193095">
    <property type="protein sequence ID" value="SVE08536.1"/>
    <property type="molecule type" value="Genomic_DNA"/>
</dbReference>
<protein>
    <recommendedName>
        <fullName evidence="1">Dihydroneopterin aldolase/epimerase domain-containing protein</fullName>
    </recommendedName>
</protein>
<dbReference type="InterPro" id="IPR006157">
    <property type="entry name" value="FolB_dom"/>
</dbReference>
<proteinExistence type="predicted"/>
<dbReference type="SUPFAM" id="SSF55620">
    <property type="entry name" value="Tetrahydrobiopterin biosynthesis enzymes-like"/>
    <property type="match status" value="1"/>
</dbReference>
<dbReference type="Pfam" id="PF02152">
    <property type="entry name" value="FolB"/>
    <property type="match status" value="1"/>
</dbReference>
<dbReference type="AlphaFoldDB" id="A0A383AKV2"/>
<dbReference type="GO" id="GO:0004150">
    <property type="term" value="F:dihydroneopterin aldolase activity"/>
    <property type="evidence" value="ECO:0007669"/>
    <property type="project" value="InterPro"/>
</dbReference>
<dbReference type="Gene3D" id="3.30.1130.10">
    <property type="match status" value="1"/>
</dbReference>
<organism evidence="2">
    <name type="scientific">marine metagenome</name>
    <dbReference type="NCBI Taxonomy" id="408172"/>
    <lineage>
        <taxon>unclassified sequences</taxon>
        <taxon>metagenomes</taxon>
        <taxon>ecological metagenomes</taxon>
    </lineage>
</organism>
<reference evidence="2" key="1">
    <citation type="submission" date="2018-05" db="EMBL/GenBank/DDBJ databases">
        <authorList>
            <person name="Lanie J.A."/>
            <person name="Ng W.-L."/>
            <person name="Kazmierczak K.M."/>
            <person name="Andrzejewski T.M."/>
            <person name="Davidsen T.M."/>
            <person name="Wayne K.J."/>
            <person name="Tettelin H."/>
            <person name="Glass J.I."/>
            <person name="Rusch D."/>
            <person name="Podicherti R."/>
            <person name="Tsui H.-C.T."/>
            <person name="Winkler M.E."/>
        </authorList>
    </citation>
    <scope>NUCLEOTIDE SEQUENCE</scope>
</reference>